<dbReference type="EnsemblPlants" id="Pp3c18_7410V3.5">
    <property type="protein sequence ID" value="Pp3c18_7410V3.5"/>
    <property type="gene ID" value="Pp3c18_7410"/>
</dbReference>
<feature type="region of interest" description="Disordered" evidence="2">
    <location>
        <begin position="1"/>
        <end position="38"/>
    </location>
</feature>
<feature type="region of interest" description="Disordered" evidence="2">
    <location>
        <begin position="699"/>
        <end position="726"/>
    </location>
</feature>
<evidence type="ECO:0000259" key="3">
    <source>
        <dbReference type="PROSITE" id="PS50090"/>
    </source>
</evidence>
<dbReference type="RefSeq" id="XP_024402291.1">
    <property type="nucleotide sequence ID" value="XM_024546523.2"/>
</dbReference>
<feature type="region of interest" description="Disordered" evidence="2">
    <location>
        <begin position="60"/>
        <end position="91"/>
    </location>
</feature>
<dbReference type="SUPFAM" id="SSF46689">
    <property type="entry name" value="Homeodomain-like"/>
    <property type="match status" value="1"/>
</dbReference>
<dbReference type="EMBL" id="ABEU02000018">
    <property type="status" value="NOT_ANNOTATED_CDS"/>
    <property type="molecule type" value="Genomic_DNA"/>
</dbReference>
<dbReference type="Proteomes" id="UP000006727">
    <property type="component" value="Chromosome 18"/>
</dbReference>
<dbReference type="InterPro" id="IPR031105">
    <property type="entry name" value="TRP_plant"/>
</dbReference>
<sequence length="936" mass="98047">MEARIRRVGGGFPGYEGPTLPRGLRSQRGRSGDAAKGHGVNLARTGVFELLATVAGQILQDARSDDPNGAKQGDGEGARGKSQSGMDSQISGLDSVKDFTSVDKPQSSGSGNAYAGGVTHVSSVDEVSVEGSNDGESASCGARSPAQEEDRGAFVKDVAVDEGSGAVVHTKGSAMEGVVMAPVCDSDMSSTQAGGEVGSPRCGVKEMVQVSGTYGGSREVERYSTEEVGAAATSEGMACDTAAEERTHAAVEVVGEEMVVVEAGVGVKQASSKSEAVVSEALVCSKSMEAEGVCGPMDGGGCEGWKRSATSVAEMQMQCKMSESEEYGESAEVMEEGEEGMEDDDAGSMEVEVEVEERKVVVSGKSKGRGGSCGRLAVASPGVAECKSSRPMVRRVMSRVEGKFYKKEHGYGTSQRVHPETMTTKLESYSRSLKVRRAVKVAKRNHVGGTRAKRQHAEMESTDSGCSEDCGYGKKSYLGGMGAYTRQRTTRGAANKRRKVADGSPKTGPDLHLSSSDLMELEYECVGGEPPAAAAKIRSAKAASVASSPTSRSAKLGSKKSAETHVKLSIKSFTVPELFVDLPETASVGSLKRAVMDAAMNLLGGGLRVRVLMQGKKVPDEGATLSQIGISREAKAESVGFMLEPSPVVTSSCGTGEDPLLVLSRAANQPAPRYPVYGVGGVSGMGDGSVRCAMKGRASKSSGTVVDPDPSYVPPSASSEQEGYVEGRRSGVAVSVSPEESVKGCNKHVSERMAISAHPTRVAAAGALAAIRAQADASRRARNEVESGCTSPESCGQDSAVGGSGAIILHPGVSGGENVGGMALVPLRNKIARALDNGKRRVRRPFSVQEVEALVHAVEKLGTGRWRDVKLRAFEQAKHRTYVDLKDKWKTLVHTARIAPHQRRGEPVPPDLLDRVTRAHAFWTAHAAKQQADLDS</sequence>
<protein>
    <recommendedName>
        <fullName evidence="7">HTH myb-type domain-containing protein</fullName>
    </recommendedName>
</protein>
<dbReference type="Pfam" id="PF00249">
    <property type="entry name" value="Myb_DNA-binding"/>
    <property type="match status" value="1"/>
</dbReference>
<dbReference type="Gramene" id="Pp3c18_7410V3.3">
    <property type="protein sequence ID" value="Pp3c18_7410V3.3"/>
    <property type="gene ID" value="Pp3c18_7410"/>
</dbReference>
<feature type="domain" description="HTH myb-type" evidence="4">
    <location>
        <begin position="838"/>
        <end position="897"/>
    </location>
</feature>
<reference evidence="5" key="3">
    <citation type="submission" date="2020-12" db="UniProtKB">
        <authorList>
            <consortium name="EnsemblPlants"/>
        </authorList>
    </citation>
    <scope>IDENTIFICATION</scope>
</reference>
<dbReference type="Gramene" id="Pp3c18_7410V3.5">
    <property type="protein sequence ID" value="Pp3c18_7410V3.5"/>
    <property type="gene ID" value="Pp3c18_7410"/>
</dbReference>
<dbReference type="KEGG" id="ppp:112295236"/>
<dbReference type="PANTHER" id="PTHR21717:SF70">
    <property type="entry name" value="TELOMERE REPEAT-BINDING PROTEIN 2-RELATED"/>
    <property type="match status" value="1"/>
</dbReference>
<evidence type="ECO:0000259" key="4">
    <source>
        <dbReference type="PROSITE" id="PS51294"/>
    </source>
</evidence>
<proteinExistence type="predicted"/>
<feature type="compositionally biased region" description="Basic residues" evidence="2">
    <location>
        <begin position="441"/>
        <end position="454"/>
    </location>
</feature>
<evidence type="ECO:0000313" key="6">
    <source>
        <dbReference type="Proteomes" id="UP000006727"/>
    </source>
</evidence>
<dbReference type="Gene3D" id="1.10.246.220">
    <property type="match status" value="1"/>
</dbReference>
<dbReference type="RefSeq" id="XP_024402292.1">
    <property type="nucleotide sequence ID" value="XM_024546524.2"/>
</dbReference>
<dbReference type="PANTHER" id="PTHR21717">
    <property type="entry name" value="TELOMERIC REPEAT BINDING PROTEIN"/>
    <property type="match status" value="1"/>
</dbReference>
<accession>A0A7I4BGF8</accession>
<dbReference type="GO" id="GO:0042162">
    <property type="term" value="F:telomeric DNA binding"/>
    <property type="evidence" value="ECO:0007669"/>
    <property type="project" value="UniProtKB-ARBA"/>
</dbReference>
<dbReference type="EnsemblPlants" id="Pp3c18_7410V3.4">
    <property type="protein sequence ID" value="Pp3c18_7410V3.4"/>
    <property type="gene ID" value="Pp3c18_7410"/>
</dbReference>
<dbReference type="RefSeq" id="XP_073396917.1">
    <property type="nucleotide sequence ID" value="XM_073540816.1"/>
</dbReference>
<feature type="domain" description="Myb-like" evidence="3">
    <location>
        <begin position="838"/>
        <end position="893"/>
    </location>
</feature>
<organism evidence="5 6">
    <name type="scientific">Physcomitrium patens</name>
    <name type="common">Spreading-leaved earth moss</name>
    <name type="synonym">Physcomitrella patens</name>
    <dbReference type="NCBI Taxonomy" id="3218"/>
    <lineage>
        <taxon>Eukaryota</taxon>
        <taxon>Viridiplantae</taxon>
        <taxon>Streptophyta</taxon>
        <taxon>Embryophyta</taxon>
        <taxon>Bryophyta</taxon>
        <taxon>Bryophytina</taxon>
        <taxon>Bryopsida</taxon>
        <taxon>Funariidae</taxon>
        <taxon>Funariales</taxon>
        <taxon>Funariaceae</taxon>
        <taxon>Physcomitrium</taxon>
    </lineage>
</organism>
<evidence type="ECO:0000313" key="5">
    <source>
        <dbReference type="EnsemblPlants" id="Pp3c18_7410V3.3"/>
    </source>
</evidence>
<dbReference type="AlphaFoldDB" id="A0A7I4BGF8"/>
<dbReference type="EnsemblPlants" id="Pp3c18_7410V3.7">
    <property type="protein sequence ID" value="Pp3c18_7410V3.7"/>
    <property type="gene ID" value="Pp3c18_7410"/>
</dbReference>
<dbReference type="PROSITE" id="PS51294">
    <property type="entry name" value="HTH_MYB"/>
    <property type="match status" value="1"/>
</dbReference>
<dbReference type="OrthoDB" id="2020981at2759"/>
<name>A0A7I4BGF8_PHYPA</name>
<feature type="region of interest" description="Disordered" evidence="2">
    <location>
        <begin position="126"/>
        <end position="151"/>
    </location>
</feature>
<feature type="region of interest" description="Disordered" evidence="2">
    <location>
        <begin position="98"/>
        <end position="117"/>
    </location>
</feature>
<dbReference type="PROSITE" id="PS50090">
    <property type="entry name" value="MYB_LIKE"/>
    <property type="match status" value="1"/>
</dbReference>
<dbReference type="Pfam" id="PF23603">
    <property type="entry name" value="Ubiquitin_TPR1"/>
    <property type="match status" value="1"/>
</dbReference>
<feature type="compositionally biased region" description="Basic and acidic residues" evidence="2">
    <location>
        <begin position="62"/>
        <end position="79"/>
    </location>
</feature>
<dbReference type="GeneID" id="112295236"/>
<dbReference type="InterPro" id="IPR001005">
    <property type="entry name" value="SANT/Myb"/>
</dbReference>
<dbReference type="EnsemblPlants" id="Pp3c18_7410V3.3">
    <property type="protein sequence ID" value="Pp3c18_7410V3.3"/>
    <property type="gene ID" value="Pp3c18_7410"/>
</dbReference>
<evidence type="ECO:0000256" key="2">
    <source>
        <dbReference type="SAM" id="MobiDB-lite"/>
    </source>
</evidence>
<keyword evidence="1" id="KW-0238">DNA-binding</keyword>
<dbReference type="CDD" id="cd11660">
    <property type="entry name" value="SANT_TRF"/>
    <property type="match status" value="1"/>
</dbReference>
<keyword evidence="6" id="KW-1185">Reference proteome</keyword>
<feature type="region of interest" description="Disordered" evidence="2">
    <location>
        <begin position="488"/>
        <end position="513"/>
    </location>
</feature>
<dbReference type="InterPro" id="IPR009057">
    <property type="entry name" value="Homeodomain-like_sf"/>
</dbReference>
<dbReference type="Gramene" id="Pp3c18_7410V3.4">
    <property type="protein sequence ID" value="Pp3c18_7410V3.4"/>
    <property type="gene ID" value="Pp3c18_7410"/>
</dbReference>
<evidence type="ECO:0000256" key="1">
    <source>
        <dbReference type="ARBA" id="ARBA00023125"/>
    </source>
</evidence>
<evidence type="ECO:0008006" key="7">
    <source>
        <dbReference type="Google" id="ProtNLM"/>
    </source>
</evidence>
<feature type="compositionally biased region" description="Polar residues" evidence="2">
    <location>
        <begin position="81"/>
        <end position="91"/>
    </location>
</feature>
<dbReference type="InterPro" id="IPR057625">
    <property type="entry name" value="TPR1-6-like_ubiquitin"/>
</dbReference>
<gene>
    <name evidence="5" type="primary">LOC112295236</name>
</gene>
<feature type="compositionally biased region" description="Low complexity" evidence="2">
    <location>
        <begin position="705"/>
        <end position="719"/>
    </location>
</feature>
<reference evidence="5 6" key="1">
    <citation type="journal article" date="2008" name="Science">
        <title>The Physcomitrella genome reveals evolutionary insights into the conquest of land by plants.</title>
        <authorList>
            <person name="Rensing S."/>
            <person name="Lang D."/>
            <person name="Zimmer A."/>
            <person name="Terry A."/>
            <person name="Salamov A."/>
            <person name="Shapiro H."/>
            <person name="Nishiyama T."/>
            <person name="Perroud P.-F."/>
            <person name="Lindquist E."/>
            <person name="Kamisugi Y."/>
            <person name="Tanahashi T."/>
            <person name="Sakakibara K."/>
            <person name="Fujita T."/>
            <person name="Oishi K."/>
            <person name="Shin-I T."/>
            <person name="Kuroki Y."/>
            <person name="Toyoda A."/>
            <person name="Suzuki Y."/>
            <person name="Hashimoto A."/>
            <person name="Yamaguchi K."/>
            <person name="Sugano A."/>
            <person name="Kohara Y."/>
            <person name="Fujiyama A."/>
            <person name="Anterola A."/>
            <person name="Aoki S."/>
            <person name="Ashton N."/>
            <person name="Barbazuk W.B."/>
            <person name="Barker E."/>
            <person name="Bennetzen J."/>
            <person name="Bezanilla M."/>
            <person name="Blankenship R."/>
            <person name="Cho S.H."/>
            <person name="Dutcher S."/>
            <person name="Estelle M."/>
            <person name="Fawcett J.A."/>
            <person name="Gundlach H."/>
            <person name="Hanada K."/>
            <person name="Heyl A."/>
            <person name="Hicks K.A."/>
            <person name="Hugh J."/>
            <person name="Lohr M."/>
            <person name="Mayer K."/>
            <person name="Melkozernov A."/>
            <person name="Murata T."/>
            <person name="Nelson D."/>
            <person name="Pils B."/>
            <person name="Prigge M."/>
            <person name="Reiss B."/>
            <person name="Renner T."/>
            <person name="Rombauts S."/>
            <person name="Rushton P."/>
            <person name="Sanderfoot A."/>
            <person name="Schween G."/>
            <person name="Shiu S.-H."/>
            <person name="Stueber K."/>
            <person name="Theodoulou F.L."/>
            <person name="Tu H."/>
            <person name="Van de Peer Y."/>
            <person name="Verrier P.J."/>
            <person name="Waters E."/>
            <person name="Wood A."/>
            <person name="Yang L."/>
            <person name="Cove D."/>
            <person name="Cuming A."/>
            <person name="Hasebe M."/>
            <person name="Lucas S."/>
            <person name="Mishler D.B."/>
            <person name="Reski R."/>
            <person name="Grigoriev I."/>
            <person name="Quatrano R.S."/>
            <person name="Boore J.L."/>
        </authorList>
    </citation>
    <scope>NUCLEOTIDE SEQUENCE [LARGE SCALE GENOMIC DNA]</scope>
    <source>
        <strain evidence="5 6">cv. Gransden 2004</strain>
    </source>
</reference>
<feature type="region of interest" description="Disordered" evidence="2">
    <location>
        <begin position="441"/>
        <end position="465"/>
    </location>
</feature>
<dbReference type="SMART" id="SM00717">
    <property type="entry name" value="SANT"/>
    <property type="match status" value="1"/>
</dbReference>
<reference evidence="5 6" key="2">
    <citation type="journal article" date="2018" name="Plant J.">
        <title>The Physcomitrella patens chromosome-scale assembly reveals moss genome structure and evolution.</title>
        <authorList>
            <person name="Lang D."/>
            <person name="Ullrich K.K."/>
            <person name="Murat F."/>
            <person name="Fuchs J."/>
            <person name="Jenkins J."/>
            <person name="Haas F.B."/>
            <person name="Piednoel M."/>
            <person name="Gundlach H."/>
            <person name="Van Bel M."/>
            <person name="Meyberg R."/>
            <person name="Vives C."/>
            <person name="Morata J."/>
            <person name="Symeonidi A."/>
            <person name="Hiss M."/>
            <person name="Muchero W."/>
            <person name="Kamisugi Y."/>
            <person name="Saleh O."/>
            <person name="Blanc G."/>
            <person name="Decker E.L."/>
            <person name="van Gessel N."/>
            <person name="Grimwood J."/>
            <person name="Hayes R.D."/>
            <person name="Graham S.W."/>
            <person name="Gunter L.E."/>
            <person name="McDaniel S.F."/>
            <person name="Hoernstein S.N.W."/>
            <person name="Larsson A."/>
            <person name="Li F.W."/>
            <person name="Perroud P.F."/>
            <person name="Phillips J."/>
            <person name="Ranjan P."/>
            <person name="Rokshar D.S."/>
            <person name="Rothfels C.J."/>
            <person name="Schneider L."/>
            <person name="Shu S."/>
            <person name="Stevenson D.W."/>
            <person name="Thummler F."/>
            <person name="Tillich M."/>
            <person name="Villarreal Aguilar J.C."/>
            <person name="Widiez T."/>
            <person name="Wong G.K."/>
            <person name="Wymore A."/>
            <person name="Zhang Y."/>
            <person name="Zimmer A.D."/>
            <person name="Quatrano R.S."/>
            <person name="Mayer K.F.X."/>
            <person name="Goodstein D."/>
            <person name="Casacuberta J.M."/>
            <person name="Vandepoele K."/>
            <person name="Reski R."/>
            <person name="Cuming A.C."/>
            <person name="Tuskan G.A."/>
            <person name="Maumus F."/>
            <person name="Salse J."/>
            <person name="Schmutz J."/>
            <person name="Rensing S.A."/>
        </authorList>
    </citation>
    <scope>NUCLEOTIDE SEQUENCE [LARGE SCALE GENOMIC DNA]</scope>
    <source>
        <strain evidence="5 6">cv. Gransden 2004</strain>
    </source>
</reference>
<dbReference type="InterPro" id="IPR017930">
    <property type="entry name" value="Myb_dom"/>
</dbReference>
<dbReference type="Gramene" id="Pp3c18_7410V3.7">
    <property type="protein sequence ID" value="Pp3c18_7410V3.7"/>
    <property type="gene ID" value="Pp3c18_7410"/>
</dbReference>